<dbReference type="Proteomes" id="UP000594468">
    <property type="component" value="Chromosome"/>
</dbReference>
<dbReference type="Gene3D" id="2.120.10.30">
    <property type="entry name" value="TolB, C-terminal domain"/>
    <property type="match status" value="2"/>
</dbReference>
<feature type="transmembrane region" description="Helical" evidence="3">
    <location>
        <begin position="107"/>
        <end position="129"/>
    </location>
</feature>
<protein>
    <submittedName>
        <fullName evidence="4">PD40 domain-containing protein</fullName>
    </submittedName>
</protein>
<dbReference type="RefSeq" id="WP_195172597.1">
    <property type="nucleotide sequence ID" value="NZ_CP062983.1"/>
</dbReference>
<dbReference type="EMBL" id="CP062983">
    <property type="protein sequence ID" value="QPC84534.1"/>
    <property type="molecule type" value="Genomic_DNA"/>
</dbReference>
<dbReference type="SUPFAM" id="SSF48452">
    <property type="entry name" value="TPR-like"/>
    <property type="match status" value="1"/>
</dbReference>
<dbReference type="InterPro" id="IPR011659">
    <property type="entry name" value="WD40"/>
</dbReference>
<evidence type="ECO:0000256" key="2">
    <source>
        <dbReference type="PROSITE-ProRule" id="PRU00339"/>
    </source>
</evidence>
<feature type="repeat" description="TPR" evidence="2">
    <location>
        <begin position="6"/>
        <end position="39"/>
    </location>
</feature>
<keyword evidence="3" id="KW-0812">Transmembrane</keyword>
<dbReference type="InterPro" id="IPR019734">
    <property type="entry name" value="TPR_rpt"/>
</dbReference>
<dbReference type="PANTHER" id="PTHR36842">
    <property type="entry name" value="PROTEIN TOLB HOMOLOG"/>
    <property type="match status" value="1"/>
</dbReference>
<evidence type="ECO:0000256" key="3">
    <source>
        <dbReference type="SAM" id="Phobius"/>
    </source>
</evidence>
<name>A0A7S8ECR2_9CHLR</name>
<keyword evidence="5" id="KW-1185">Reference proteome</keyword>
<gene>
    <name evidence="4" type="ORF">G4Y79_09205</name>
</gene>
<accession>A0A7S8ECR2</accession>
<dbReference type="KEGG" id="pmet:G4Y79_09205"/>
<evidence type="ECO:0000313" key="5">
    <source>
        <dbReference type="Proteomes" id="UP000594468"/>
    </source>
</evidence>
<dbReference type="SUPFAM" id="SSF82171">
    <property type="entry name" value="DPP6 N-terminal domain-like"/>
    <property type="match status" value="1"/>
</dbReference>
<dbReference type="Gene3D" id="1.25.40.10">
    <property type="entry name" value="Tetratricopeptide repeat domain"/>
    <property type="match status" value="1"/>
</dbReference>
<dbReference type="InterPro" id="IPR011990">
    <property type="entry name" value="TPR-like_helical_dom_sf"/>
</dbReference>
<dbReference type="AlphaFoldDB" id="A0A7S8ECR2"/>
<dbReference type="Pfam" id="PF07676">
    <property type="entry name" value="PD40"/>
    <property type="match status" value="1"/>
</dbReference>
<organism evidence="4 5">
    <name type="scientific">Phototrophicus methaneseepsis</name>
    <dbReference type="NCBI Taxonomy" id="2710758"/>
    <lineage>
        <taxon>Bacteria</taxon>
        <taxon>Bacillati</taxon>
        <taxon>Chloroflexota</taxon>
        <taxon>Candidatus Thermofontia</taxon>
        <taxon>Phototrophicales</taxon>
        <taxon>Phototrophicaceae</taxon>
        <taxon>Phototrophicus</taxon>
    </lineage>
</organism>
<evidence type="ECO:0000256" key="1">
    <source>
        <dbReference type="ARBA" id="ARBA00009820"/>
    </source>
</evidence>
<comment type="similarity">
    <text evidence="1">Belongs to the TolB family.</text>
</comment>
<dbReference type="PROSITE" id="PS50005">
    <property type="entry name" value="TPR"/>
    <property type="match status" value="1"/>
</dbReference>
<sequence length="510" mass="54911">MSNDIASDLLQRGLTAMDIGDNEVALDYLSQAVTEDPDLLEAWEALSKLESGPEKETALQNVLRLDPDNKEAQKALNKLNKRSGRGSRSGDNEEWVPGIKRRQLRRVLIALTIFTIVIFGGVFAIIGVVTNQRRTEDATATAQVMQLTSVQSTFVAEANATSTQKLIDDANATSTQLVLTTATPTATSTSVLPPTFTPTAEATEILVRQFELPPGDVPGTIYAWGGLNAVSRQYLDLRRYTLGGSGSFTQIVDTLSSSISVNQAGTIAVYERYLPAQDLTSVYRVDLTDPQAGSVDLSSVYAAASVFGAFQPKLSRDGSKLVFIGSSLTTSRDTVLVMDMTTEQITVVTRDQANYRYPAISADGSYVAAVREDDTGDIDMVLFDLSQEPTDTGYVTVDLTIDGAAIIEAYPSFSADSTLLAYSAAASSTPNNHEIFLIGLDNGQPTPGNIPLATSEFDEIRPIFSPDGGYIAYSANPSGSYNIYIRDLNGTDVYQLTEENANVFVGAWTN</sequence>
<reference evidence="4 5" key="1">
    <citation type="submission" date="2020-02" db="EMBL/GenBank/DDBJ databases">
        <authorList>
            <person name="Zheng R.K."/>
            <person name="Sun C.M."/>
        </authorList>
    </citation>
    <scope>NUCLEOTIDE SEQUENCE [LARGE SCALE GENOMIC DNA]</scope>
    <source>
        <strain evidence="5">rifampicinis</strain>
    </source>
</reference>
<evidence type="ECO:0000313" key="4">
    <source>
        <dbReference type="EMBL" id="QPC84534.1"/>
    </source>
</evidence>
<proteinExistence type="inferred from homology"/>
<dbReference type="InterPro" id="IPR011042">
    <property type="entry name" value="6-blade_b-propeller_TolB-like"/>
</dbReference>
<keyword evidence="2" id="KW-0802">TPR repeat</keyword>
<keyword evidence="3" id="KW-1133">Transmembrane helix</keyword>
<keyword evidence="3" id="KW-0472">Membrane</keyword>